<dbReference type="InterPro" id="IPR003593">
    <property type="entry name" value="AAA+_ATPase"/>
</dbReference>
<dbReference type="GO" id="GO:0000160">
    <property type="term" value="P:phosphorelay signal transduction system"/>
    <property type="evidence" value="ECO:0007669"/>
    <property type="project" value="InterPro"/>
</dbReference>
<dbReference type="GO" id="GO:0005524">
    <property type="term" value="F:ATP binding"/>
    <property type="evidence" value="ECO:0007669"/>
    <property type="project" value="UniProtKB-KW"/>
</dbReference>
<dbReference type="Gene3D" id="1.10.8.60">
    <property type="match status" value="1"/>
</dbReference>
<protein>
    <submittedName>
        <fullName evidence="8">Acetoacetate metabolism regulatory protein AtoC</fullName>
    </submittedName>
</protein>
<evidence type="ECO:0000256" key="1">
    <source>
        <dbReference type="ARBA" id="ARBA00022741"/>
    </source>
</evidence>
<dbReference type="PROSITE" id="PS50045">
    <property type="entry name" value="SIGMA54_INTERACT_4"/>
    <property type="match status" value="1"/>
</dbReference>
<feature type="domain" description="Sigma-54 factor interaction" evidence="6">
    <location>
        <begin position="147"/>
        <end position="376"/>
    </location>
</feature>
<dbReference type="InterPro" id="IPR002078">
    <property type="entry name" value="Sigma_54_int"/>
</dbReference>
<organism evidence="8 9">
    <name type="scientific">Emticicia aquatilis</name>
    <dbReference type="NCBI Taxonomy" id="1537369"/>
    <lineage>
        <taxon>Bacteria</taxon>
        <taxon>Pseudomonadati</taxon>
        <taxon>Bacteroidota</taxon>
        <taxon>Cytophagia</taxon>
        <taxon>Cytophagales</taxon>
        <taxon>Leadbetterellaceae</taxon>
        <taxon>Emticicia</taxon>
    </lineage>
</organism>
<dbReference type="InterPro" id="IPR058031">
    <property type="entry name" value="AAA_lid_NorR"/>
</dbReference>
<keyword evidence="2" id="KW-0067">ATP-binding</keyword>
<feature type="modified residue" description="4-aspartylphosphate" evidence="5">
    <location>
        <position position="55"/>
    </location>
</feature>
<sequence length="448" mass="50985">MDNTQTIFIVEDDAFYGAMLEYHLTLNPDYTVERFETGKGLLDNLYRRPIAITLDYSLPDMDGETVLKRIQKEYSDIPVIIISGQEDIATAVQLLKNGAYDYIVKDENTKERLWNSILKIKETQQLRAEISQLREEVREKYEFDKAIKGNSPALQRVFNLMEKASKSNINVSIYGETGTGKELVAKAIHHNSARNKKPFVAVNMAAIPKDLVESELFGHEKGAFTGAMNRRIGKFEEATGGTLFLDEIGEMELTMQAKILRVLQEQEITRIGGNQVVKIDCRIIVATHRNLAEEVQKGNFREDLYYRLLGLNVALPPLRERGNDIILLSKFFIDDYCKKNRLPKVSLSNEASQKLLGYSFPGNVRELKAIIELACVMASDDLIVPEDITFNSIKPEGAFLLEEVTLREYTRRIIRHFLNKYDDDVLLVADKLDIGKSTIYNMLKSGEL</sequence>
<comment type="caution">
    <text evidence="8">The sequence shown here is derived from an EMBL/GenBank/DDBJ whole genome shotgun (WGS) entry which is preliminary data.</text>
</comment>
<evidence type="ECO:0000256" key="2">
    <source>
        <dbReference type="ARBA" id="ARBA00022840"/>
    </source>
</evidence>
<dbReference type="Gene3D" id="3.40.50.300">
    <property type="entry name" value="P-loop containing nucleotide triphosphate hydrolases"/>
    <property type="match status" value="1"/>
</dbReference>
<dbReference type="Pfam" id="PF00072">
    <property type="entry name" value="Response_reg"/>
    <property type="match status" value="1"/>
</dbReference>
<dbReference type="GO" id="GO:0006355">
    <property type="term" value="P:regulation of DNA-templated transcription"/>
    <property type="evidence" value="ECO:0007669"/>
    <property type="project" value="InterPro"/>
</dbReference>
<dbReference type="PROSITE" id="PS50110">
    <property type="entry name" value="RESPONSE_REGULATORY"/>
    <property type="match status" value="1"/>
</dbReference>
<gene>
    <name evidence="8" type="ORF">GCM10011514_23300</name>
</gene>
<keyword evidence="3" id="KW-0805">Transcription regulation</keyword>
<keyword evidence="4" id="KW-0804">Transcription</keyword>
<dbReference type="Gene3D" id="3.40.50.2300">
    <property type="match status" value="1"/>
</dbReference>
<dbReference type="SMART" id="SM00382">
    <property type="entry name" value="AAA"/>
    <property type="match status" value="1"/>
</dbReference>
<name>A0A917DPV4_9BACT</name>
<feature type="domain" description="Response regulatory" evidence="7">
    <location>
        <begin position="6"/>
        <end position="120"/>
    </location>
</feature>
<keyword evidence="9" id="KW-1185">Reference proteome</keyword>
<dbReference type="PROSITE" id="PS00688">
    <property type="entry name" value="SIGMA54_INTERACT_3"/>
    <property type="match status" value="1"/>
</dbReference>
<dbReference type="AlphaFoldDB" id="A0A917DPV4"/>
<dbReference type="InterPro" id="IPR025944">
    <property type="entry name" value="Sigma_54_int_dom_CS"/>
</dbReference>
<keyword evidence="5" id="KW-0597">Phosphoprotein</keyword>
<proteinExistence type="predicted"/>
<dbReference type="RefSeq" id="WP_188766259.1">
    <property type="nucleotide sequence ID" value="NZ_BMKK01000004.1"/>
</dbReference>
<evidence type="ECO:0000256" key="5">
    <source>
        <dbReference type="PROSITE-ProRule" id="PRU00169"/>
    </source>
</evidence>
<evidence type="ECO:0000256" key="3">
    <source>
        <dbReference type="ARBA" id="ARBA00023015"/>
    </source>
</evidence>
<evidence type="ECO:0000259" key="7">
    <source>
        <dbReference type="PROSITE" id="PS50110"/>
    </source>
</evidence>
<dbReference type="EMBL" id="BMKK01000004">
    <property type="protein sequence ID" value="GGD58601.1"/>
    <property type="molecule type" value="Genomic_DNA"/>
</dbReference>
<dbReference type="Pfam" id="PF25601">
    <property type="entry name" value="AAA_lid_14"/>
    <property type="match status" value="1"/>
</dbReference>
<evidence type="ECO:0000259" key="6">
    <source>
        <dbReference type="PROSITE" id="PS50045"/>
    </source>
</evidence>
<keyword evidence="1" id="KW-0547">Nucleotide-binding</keyword>
<evidence type="ECO:0000313" key="8">
    <source>
        <dbReference type="EMBL" id="GGD58601.1"/>
    </source>
</evidence>
<dbReference type="SMART" id="SM00448">
    <property type="entry name" value="REC"/>
    <property type="match status" value="1"/>
</dbReference>
<accession>A0A917DPV4</accession>
<dbReference type="InterPro" id="IPR001789">
    <property type="entry name" value="Sig_transdc_resp-reg_receiver"/>
</dbReference>
<evidence type="ECO:0000313" key="9">
    <source>
        <dbReference type="Proteomes" id="UP000609064"/>
    </source>
</evidence>
<dbReference type="InterPro" id="IPR011006">
    <property type="entry name" value="CheY-like_superfamily"/>
</dbReference>
<reference evidence="8" key="1">
    <citation type="journal article" date="2014" name="Int. J. Syst. Evol. Microbiol.">
        <title>Complete genome sequence of Corynebacterium casei LMG S-19264T (=DSM 44701T), isolated from a smear-ripened cheese.</title>
        <authorList>
            <consortium name="US DOE Joint Genome Institute (JGI-PGF)"/>
            <person name="Walter F."/>
            <person name="Albersmeier A."/>
            <person name="Kalinowski J."/>
            <person name="Ruckert C."/>
        </authorList>
    </citation>
    <scope>NUCLEOTIDE SEQUENCE</scope>
    <source>
        <strain evidence="8">CGMCC 1.15958</strain>
    </source>
</reference>
<dbReference type="Proteomes" id="UP000609064">
    <property type="component" value="Unassembled WGS sequence"/>
</dbReference>
<dbReference type="FunFam" id="3.40.50.300:FF:000006">
    <property type="entry name" value="DNA-binding transcriptional regulator NtrC"/>
    <property type="match status" value="1"/>
</dbReference>
<dbReference type="Pfam" id="PF00158">
    <property type="entry name" value="Sigma54_activat"/>
    <property type="match status" value="1"/>
</dbReference>
<dbReference type="PANTHER" id="PTHR32071">
    <property type="entry name" value="TRANSCRIPTIONAL REGULATORY PROTEIN"/>
    <property type="match status" value="1"/>
</dbReference>
<evidence type="ECO:0000256" key="4">
    <source>
        <dbReference type="ARBA" id="ARBA00023163"/>
    </source>
</evidence>
<dbReference type="SUPFAM" id="SSF52172">
    <property type="entry name" value="CheY-like"/>
    <property type="match status" value="1"/>
</dbReference>
<dbReference type="SUPFAM" id="SSF52540">
    <property type="entry name" value="P-loop containing nucleoside triphosphate hydrolases"/>
    <property type="match status" value="1"/>
</dbReference>
<dbReference type="InterPro" id="IPR027417">
    <property type="entry name" value="P-loop_NTPase"/>
</dbReference>
<dbReference type="CDD" id="cd00009">
    <property type="entry name" value="AAA"/>
    <property type="match status" value="1"/>
</dbReference>
<reference evidence="8" key="2">
    <citation type="submission" date="2020-09" db="EMBL/GenBank/DDBJ databases">
        <authorList>
            <person name="Sun Q."/>
            <person name="Zhou Y."/>
        </authorList>
    </citation>
    <scope>NUCLEOTIDE SEQUENCE</scope>
    <source>
        <strain evidence="8">CGMCC 1.15958</strain>
    </source>
</reference>